<dbReference type="EMBL" id="JARBJD010000304">
    <property type="protein sequence ID" value="KAK2944329.1"/>
    <property type="molecule type" value="Genomic_DNA"/>
</dbReference>
<gene>
    <name evidence="2" type="ORF">BLNAU_20774</name>
</gene>
<keyword evidence="3" id="KW-1185">Reference proteome</keyword>
<comment type="caution">
    <text evidence="2">The sequence shown here is derived from an EMBL/GenBank/DDBJ whole genome shotgun (WGS) entry which is preliminary data.</text>
</comment>
<evidence type="ECO:0000313" key="3">
    <source>
        <dbReference type="Proteomes" id="UP001281761"/>
    </source>
</evidence>
<organism evidence="2 3">
    <name type="scientific">Blattamonas nauphoetae</name>
    <dbReference type="NCBI Taxonomy" id="2049346"/>
    <lineage>
        <taxon>Eukaryota</taxon>
        <taxon>Metamonada</taxon>
        <taxon>Preaxostyla</taxon>
        <taxon>Oxymonadida</taxon>
        <taxon>Blattamonas</taxon>
    </lineage>
</organism>
<evidence type="ECO:0000313" key="2">
    <source>
        <dbReference type="EMBL" id="KAK2944329.1"/>
    </source>
</evidence>
<evidence type="ECO:0000256" key="1">
    <source>
        <dbReference type="SAM" id="MobiDB-lite"/>
    </source>
</evidence>
<reference evidence="2 3" key="1">
    <citation type="journal article" date="2022" name="bioRxiv">
        <title>Genomics of Preaxostyla Flagellates Illuminates Evolutionary Transitions and the Path Towards Mitochondrial Loss.</title>
        <authorList>
            <person name="Novak L.V.F."/>
            <person name="Treitli S.C."/>
            <person name="Pyrih J."/>
            <person name="Halakuc P."/>
            <person name="Pipaliya S.V."/>
            <person name="Vacek V."/>
            <person name="Brzon O."/>
            <person name="Soukal P."/>
            <person name="Eme L."/>
            <person name="Dacks J.B."/>
            <person name="Karnkowska A."/>
            <person name="Elias M."/>
            <person name="Hampl V."/>
        </authorList>
    </citation>
    <scope>NUCLEOTIDE SEQUENCE [LARGE SCALE GENOMIC DNA]</scope>
    <source>
        <strain evidence="2">NAU3</strain>
        <tissue evidence="2">Gut</tissue>
    </source>
</reference>
<sequence>MHVDDRLHHFSRFSQQYVSLDDRVPPHPTSTGFICLSDQTITTIPISFRSRLPTDSPAPDPPIVPSLSPFQYLFIHPRIRDTPSSFRTKRTSSKTRSLRRSLLSPPRETVAIQARESPKEKTTIFLPTRRFRRRFSTS</sequence>
<feature type="region of interest" description="Disordered" evidence="1">
    <location>
        <begin position="83"/>
        <end position="109"/>
    </location>
</feature>
<proteinExistence type="predicted"/>
<feature type="compositionally biased region" description="Basic residues" evidence="1">
    <location>
        <begin position="87"/>
        <end position="99"/>
    </location>
</feature>
<accession>A0ABQ9WXT0</accession>
<dbReference type="Proteomes" id="UP001281761">
    <property type="component" value="Unassembled WGS sequence"/>
</dbReference>
<name>A0ABQ9WXT0_9EUKA</name>
<protein>
    <submittedName>
        <fullName evidence="2">Uncharacterized protein</fullName>
    </submittedName>
</protein>